<organism evidence="8 9">
    <name type="scientific">Streptomyces anatolicus</name>
    <dbReference type="NCBI Taxonomy" id="2675858"/>
    <lineage>
        <taxon>Bacteria</taxon>
        <taxon>Bacillati</taxon>
        <taxon>Actinomycetota</taxon>
        <taxon>Actinomycetes</taxon>
        <taxon>Kitasatosporales</taxon>
        <taxon>Streptomycetaceae</taxon>
        <taxon>Streptomyces</taxon>
    </lineage>
</organism>
<evidence type="ECO:0000256" key="3">
    <source>
        <dbReference type="ARBA" id="ARBA00022630"/>
    </source>
</evidence>
<dbReference type="InterPro" id="IPR036250">
    <property type="entry name" value="AcylCo_DH-like_C"/>
</dbReference>
<keyword evidence="4" id="KW-0274">FAD</keyword>
<dbReference type="Pfam" id="PF01756">
    <property type="entry name" value="ACOX"/>
    <property type="match status" value="1"/>
</dbReference>
<dbReference type="InterPro" id="IPR055060">
    <property type="entry name" value="ACOX_C_alpha1"/>
</dbReference>
<evidence type="ECO:0000256" key="1">
    <source>
        <dbReference type="ARBA" id="ARBA00001974"/>
    </source>
</evidence>
<comment type="caution">
    <text evidence="8">The sequence shown here is derived from an EMBL/GenBank/DDBJ whole genome shotgun (WGS) entry which is preliminary data.</text>
</comment>
<sequence>MIANPDTGSACTDATSVPIDLTTTELRTLLFGADRVGVHGPWRELTADPWMHRRHEMPTPDQVAASYQRLRQVNQLTEAAELATDPYRLTALHEWTGPLDGALTVLVGIHYNLFLGSLLDHDAHEKRPLAEYTAMERIGTFLCTELGHGNDATALETTAVYNRTNRTFTLHTPHAGAQKFMPNTSMTGGPKSAVVAARLLIEGRDHGIFLFLTPLTDHSGTLPGVTVRPLPLRPGSPVDHCLTSFDQVLLPHEALLTGAHGRLDDDGTFSSALGSKRKRFLTSISRVTLGKLCMSASALGATRATLAIAIRYAHHREVTGARPDRKVPLWAHRTHHGPLLEGIATAYAMTALHRTAVTQWAERDRADPTATALAEREAAVAKGWITWQARALLTECRERCGAQGLLPVNGIVSATIDVEGTITAEGDNLALWVKTGAELLLDHDTPPATPPRGELTDPAVRQQLLHMAEHLLLVRARTRLRQAPAGDSLRRWNAAAPAVLAAVTAHAEHRAATALLAMAESAADPQARAALLDLHQLFTLRCISAHTVTLLSEQHLTAGQASELPDLIEEGIGRLTDQALVLIDAFDLPSQFFDTRPIANPDYQEAFDDPAAHWNLATRT</sequence>
<dbReference type="Proteomes" id="UP001197114">
    <property type="component" value="Unassembled WGS sequence"/>
</dbReference>
<keyword evidence="5" id="KW-0560">Oxidoreductase</keyword>
<name>A0ABS6YIT0_9ACTN</name>
<evidence type="ECO:0000259" key="7">
    <source>
        <dbReference type="Pfam" id="PF22924"/>
    </source>
</evidence>
<dbReference type="InterPro" id="IPR046373">
    <property type="entry name" value="Acyl-CoA_Oxase/DH_mid-dom_sf"/>
</dbReference>
<dbReference type="SUPFAM" id="SSF47203">
    <property type="entry name" value="Acyl-CoA dehydrogenase C-terminal domain-like"/>
    <property type="match status" value="2"/>
</dbReference>
<dbReference type="EMBL" id="WMBF01000027">
    <property type="protein sequence ID" value="MBW5420990.1"/>
    <property type="molecule type" value="Genomic_DNA"/>
</dbReference>
<evidence type="ECO:0000313" key="9">
    <source>
        <dbReference type="Proteomes" id="UP001197114"/>
    </source>
</evidence>
<dbReference type="Pfam" id="PF22924">
    <property type="entry name" value="ACOX_C_alpha1"/>
    <property type="match status" value="1"/>
</dbReference>
<evidence type="ECO:0000259" key="6">
    <source>
        <dbReference type="Pfam" id="PF01756"/>
    </source>
</evidence>
<dbReference type="PANTHER" id="PTHR10909">
    <property type="entry name" value="ELECTRON TRANSPORT OXIDOREDUCTASE"/>
    <property type="match status" value="1"/>
</dbReference>
<dbReference type="InterPro" id="IPR012258">
    <property type="entry name" value="Acyl-CoA_oxidase"/>
</dbReference>
<evidence type="ECO:0000256" key="5">
    <source>
        <dbReference type="ARBA" id="ARBA00023002"/>
    </source>
</evidence>
<dbReference type="SUPFAM" id="SSF56645">
    <property type="entry name" value="Acyl-CoA dehydrogenase NM domain-like"/>
    <property type="match status" value="1"/>
</dbReference>
<keyword evidence="9" id="KW-1185">Reference proteome</keyword>
<dbReference type="InterPro" id="IPR002655">
    <property type="entry name" value="Acyl-CoA_oxidase_C"/>
</dbReference>
<keyword evidence="3" id="KW-0285">Flavoprotein</keyword>
<dbReference type="PANTHER" id="PTHR10909:SF382">
    <property type="entry name" value="ACYL-COENZYME A OXIDASE"/>
    <property type="match status" value="1"/>
</dbReference>
<gene>
    <name evidence="8" type="ORF">GKQ77_05315</name>
</gene>
<reference evidence="8 9" key="1">
    <citation type="submission" date="2019-11" db="EMBL/GenBank/DDBJ databases">
        <authorList>
            <person name="Ay H."/>
        </authorList>
    </citation>
    <scope>NUCLEOTIDE SEQUENCE [LARGE SCALE GENOMIC DNA]</scope>
    <source>
        <strain evidence="8 9">BG9H</strain>
    </source>
</reference>
<accession>A0ABS6YIT0</accession>
<evidence type="ECO:0000256" key="2">
    <source>
        <dbReference type="ARBA" id="ARBA00006288"/>
    </source>
</evidence>
<proteinExistence type="inferred from homology"/>
<dbReference type="Gene3D" id="1.20.140.10">
    <property type="entry name" value="Butyryl-CoA Dehydrogenase, subunit A, domain 3"/>
    <property type="match status" value="2"/>
</dbReference>
<comment type="cofactor">
    <cofactor evidence="1">
        <name>FAD</name>
        <dbReference type="ChEBI" id="CHEBI:57692"/>
    </cofactor>
</comment>
<dbReference type="InterPro" id="IPR009100">
    <property type="entry name" value="AcylCoA_DH/oxidase_NM_dom_sf"/>
</dbReference>
<protein>
    <submittedName>
        <fullName evidence="8">Acyl-CoA oxidase</fullName>
    </submittedName>
</protein>
<evidence type="ECO:0000313" key="8">
    <source>
        <dbReference type="EMBL" id="MBW5420990.1"/>
    </source>
</evidence>
<feature type="domain" description="Acyl-CoA oxidase C-terminal" evidence="6">
    <location>
        <begin position="471"/>
        <end position="591"/>
    </location>
</feature>
<evidence type="ECO:0000256" key="4">
    <source>
        <dbReference type="ARBA" id="ARBA00022827"/>
    </source>
</evidence>
<comment type="similarity">
    <text evidence="2">Belongs to the acyl-CoA oxidase family.</text>
</comment>
<dbReference type="RefSeq" id="WP_219687539.1">
    <property type="nucleotide sequence ID" value="NZ_WMBF01000027.1"/>
</dbReference>
<dbReference type="Gene3D" id="2.40.110.10">
    <property type="entry name" value="Butyryl-CoA Dehydrogenase, subunit A, domain 2"/>
    <property type="match status" value="1"/>
</dbReference>
<dbReference type="PIRSF" id="PIRSF000168">
    <property type="entry name" value="Acyl-CoA_oxidase"/>
    <property type="match status" value="1"/>
</dbReference>
<feature type="domain" description="Acyl-CoA oxidase C-alpha1" evidence="7">
    <location>
        <begin position="291"/>
        <end position="439"/>
    </location>
</feature>